<dbReference type="OrthoDB" id="1367865at2759"/>
<organism evidence="1 2">
    <name type="scientific">Periconia digitata</name>
    <dbReference type="NCBI Taxonomy" id="1303443"/>
    <lineage>
        <taxon>Eukaryota</taxon>
        <taxon>Fungi</taxon>
        <taxon>Dikarya</taxon>
        <taxon>Ascomycota</taxon>
        <taxon>Pezizomycotina</taxon>
        <taxon>Dothideomycetes</taxon>
        <taxon>Pleosporomycetidae</taxon>
        <taxon>Pleosporales</taxon>
        <taxon>Massarineae</taxon>
        <taxon>Periconiaceae</taxon>
        <taxon>Periconia</taxon>
    </lineage>
</organism>
<accession>A0A9W4UBA8</accession>
<dbReference type="Proteomes" id="UP001152607">
    <property type="component" value="Unassembled WGS sequence"/>
</dbReference>
<gene>
    <name evidence="1" type="ORF">PDIGIT_LOCUS5790</name>
</gene>
<dbReference type="EMBL" id="CAOQHR010000003">
    <property type="protein sequence ID" value="CAI6332760.1"/>
    <property type="molecule type" value="Genomic_DNA"/>
</dbReference>
<sequence length="428" mass="47294">MIPLKSHRFSVTHLAGPNMFNTGIVLAALIHISVAQELLYDLVNSILVPKLKSDFAKNNVSAQWAPSYPKEWGSEDLQFQFNDPMPDEVFSGVLTDDGRYLAMLNGTHVRFLDIDLNTTVTTFSLGLPANYAAQHLVVRSTPEGGYDVFADGAKPLISVDSVFRRQLYPDLTLTSETPIAYKGALGTFSKQGKMALTPGSIHDLNTPNSPAIILEGQTSVTDLNFNPNGTLLSTVNWNLRTADLWNATTGAKIFAFPDAKAQNWRTLFSPDGKYIAIALGSGNRSIQIYATENLAAKPITLTGFKDWPRVLEWSQSSSFLAVGDPGRLQVFGVPDGTVLQTWELESTNNGVYSVDDVHWVDGDRKILFAFRYAVYVYDFEKNLKRWITPRVTDHMWTEQNLKVRVGEGEGDGILVSGDPDGVARGWKL</sequence>
<comment type="caution">
    <text evidence="1">The sequence shown here is derived from an EMBL/GenBank/DDBJ whole genome shotgun (WGS) entry which is preliminary data.</text>
</comment>
<dbReference type="Gene3D" id="2.130.10.10">
    <property type="entry name" value="YVTN repeat-like/Quinoprotein amine dehydrogenase"/>
    <property type="match status" value="1"/>
</dbReference>
<dbReference type="InterPro" id="IPR015943">
    <property type="entry name" value="WD40/YVTN_repeat-like_dom_sf"/>
</dbReference>
<reference evidence="1" key="1">
    <citation type="submission" date="2023-01" db="EMBL/GenBank/DDBJ databases">
        <authorList>
            <person name="Van Ghelder C."/>
            <person name="Rancurel C."/>
        </authorList>
    </citation>
    <scope>NUCLEOTIDE SEQUENCE</scope>
    <source>
        <strain evidence="1">CNCM I-4278</strain>
    </source>
</reference>
<protein>
    <submittedName>
        <fullName evidence="1">Uncharacterized protein</fullName>
    </submittedName>
</protein>
<proteinExistence type="predicted"/>
<evidence type="ECO:0000313" key="2">
    <source>
        <dbReference type="Proteomes" id="UP001152607"/>
    </source>
</evidence>
<keyword evidence="2" id="KW-1185">Reference proteome</keyword>
<dbReference type="AlphaFoldDB" id="A0A9W4UBA8"/>
<name>A0A9W4UBA8_9PLEO</name>
<dbReference type="SUPFAM" id="SSF82171">
    <property type="entry name" value="DPP6 N-terminal domain-like"/>
    <property type="match status" value="1"/>
</dbReference>
<evidence type="ECO:0000313" key="1">
    <source>
        <dbReference type="EMBL" id="CAI6332760.1"/>
    </source>
</evidence>